<dbReference type="AlphaFoldDB" id="A0A8J3X834"/>
<protein>
    <submittedName>
        <fullName evidence="1">Uncharacterized protein</fullName>
    </submittedName>
</protein>
<evidence type="ECO:0000313" key="2">
    <source>
        <dbReference type="Proteomes" id="UP000650628"/>
    </source>
</evidence>
<gene>
    <name evidence="1" type="ORF">Pmi06nite_39860</name>
</gene>
<dbReference type="Proteomes" id="UP000650628">
    <property type="component" value="Unassembled WGS sequence"/>
</dbReference>
<dbReference type="EMBL" id="BOOO01000020">
    <property type="protein sequence ID" value="GII30544.1"/>
    <property type="molecule type" value="Genomic_DNA"/>
</dbReference>
<name>A0A8J3X834_9ACTN</name>
<reference evidence="1 2" key="1">
    <citation type="submission" date="2021-01" db="EMBL/GenBank/DDBJ databases">
        <title>Whole genome shotgun sequence of Planotetraspora mira NBRC 15435.</title>
        <authorList>
            <person name="Komaki H."/>
            <person name="Tamura T."/>
        </authorList>
    </citation>
    <scope>NUCLEOTIDE SEQUENCE [LARGE SCALE GENOMIC DNA]</scope>
    <source>
        <strain evidence="1 2">NBRC 15435</strain>
    </source>
</reference>
<accession>A0A8J3X834</accession>
<sequence>MSRLREGSQGLFQEITSLYWITAGAFRVHIEVLARTSQKACVLIQRIGNGIRPETLIFQSLYGPMGFGRESTDVLMWRGLG</sequence>
<organism evidence="1 2">
    <name type="scientific">Planotetraspora mira</name>
    <dbReference type="NCBI Taxonomy" id="58121"/>
    <lineage>
        <taxon>Bacteria</taxon>
        <taxon>Bacillati</taxon>
        <taxon>Actinomycetota</taxon>
        <taxon>Actinomycetes</taxon>
        <taxon>Streptosporangiales</taxon>
        <taxon>Streptosporangiaceae</taxon>
        <taxon>Planotetraspora</taxon>
    </lineage>
</organism>
<keyword evidence="2" id="KW-1185">Reference proteome</keyword>
<evidence type="ECO:0000313" key="1">
    <source>
        <dbReference type="EMBL" id="GII30544.1"/>
    </source>
</evidence>
<proteinExistence type="predicted"/>
<comment type="caution">
    <text evidence="1">The sequence shown here is derived from an EMBL/GenBank/DDBJ whole genome shotgun (WGS) entry which is preliminary data.</text>
</comment>